<feature type="signal peptide" evidence="2">
    <location>
        <begin position="1"/>
        <end position="20"/>
    </location>
</feature>
<dbReference type="CDD" id="cd13578">
    <property type="entry name" value="PBP2_Bug27"/>
    <property type="match status" value="1"/>
</dbReference>
<accession>A0A512NSX9</accession>
<organism evidence="3 4">
    <name type="scientific">Reyranella soli</name>
    <dbReference type="NCBI Taxonomy" id="1230389"/>
    <lineage>
        <taxon>Bacteria</taxon>
        <taxon>Pseudomonadati</taxon>
        <taxon>Pseudomonadota</taxon>
        <taxon>Alphaproteobacteria</taxon>
        <taxon>Hyphomicrobiales</taxon>
        <taxon>Reyranellaceae</taxon>
        <taxon>Reyranella</taxon>
    </lineage>
</organism>
<evidence type="ECO:0000313" key="3">
    <source>
        <dbReference type="EMBL" id="GEP62063.1"/>
    </source>
</evidence>
<dbReference type="AlphaFoldDB" id="A0A512NSX9"/>
<evidence type="ECO:0000256" key="2">
    <source>
        <dbReference type="SAM" id="SignalP"/>
    </source>
</evidence>
<dbReference type="Proteomes" id="UP000321058">
    <property type="component" value="Unassembled WGS sequence"/>
</dbReference>
<gene>
    <name evidence="3" type="ORF">RSO01_92290</name>
</gene>
<feature type="chain" id="PRO_5022065859" evidence="2">
    <location>
        <begin position="21"/>
        <end position="317"/>
    </location>
</feature>
<keyword evidence="2" id="KW-0732">Signal</keyword>
<evidence type="ECO:0000313" key="4">
    <source>
        <dbReference type="Proteomes" id="UP000321058"/>
    </source>
</evidence>
<dbReference type="PANTHER" id="PTHR42928:SF5">
    <property type="entry name" value="BLR1237 PROTEIN"/>
    <property type="match status" value="1"/>
</dbReference>
<comment type="similarity">
    <text evidence="1">Belongs to the UPF0065 (bug) family.</text>
</comment>
<proteinExistence type="inferred from homology"/>
<evidence type="ECO:0000256" key="1">
    <source>
        <dbReference type="ARBA" id="ARBA00006987"/>
    </source>
</evidence>
<comment type="caution">
    <text evidence="3">The sequence shown here is derived from an EMBL/GenBank/DDBJ whole genome shotgun (WGS) entry which is preliminary data.</text>
</comment>
<dbReference type="InterPro" id="IPR005064">
    <property type="entry name" value="BUG"/>
</dbReference>
<dbReference type="Pfam" id="PF03401">
    <property type="entry name" value="TctC"/>
    <property type="match status" value="1"/>
</dbReference>
<dbReference type="SUPFAM" id="SSF53850">
    <property type="entry name" value="Periplasmic binding protein-like II"/>
    <property type="match status" value="1"/>
</dbReference>
<dbReference type="PIRSF" id="PIRSF017082">
    <property type="entry name" value="YflP"/>
    <property type="match status" value="1"/>
</dbReference>
<dbReference type="Gene3D" id="3.40.190.150">
    <property type="entry name" value="Bordetella uptake gene, domain 1"/>
    <property type="match status" value="1"/>
</dbReference>
<protein>
    <submittedName>
        <fullName evidence="3">ABC transporter substrate-binding protein</fullName>
    </submittedName>
</protein>
<reference evidence="3 4" key="1">
    <citation type="submission" date="2019-07" db="EMBL/GenBank/DDBJ databases">
        <title>Whole genome shotgun sequence of Reyranella soli NBRC 108950.</title>
        <authorList>
            <person name="Hosoyama A."/>
            <person name="Uohara A."/>
            <person name="Ohji S."/>
            <person name="Ichikawa N."/>
        </authorList>
    </citation>
    <scope>NUCLEOTIDE SEQUENCE [LARGE SCALE GENOMIC DNA]</scope>
    <source>
        <strain evidence="3 4">NBRC 108950</strain>
    </source>
</reference>
<dbReference type="Gene3D" id="3.40.190.10">
    <property type="entry name" value="Periplasmic binding protein-like II"/>
    <property type="match status" value="1"/>
</dbReference>
<dbReference type="RefSeq" id="WP_170303891.1">
    <property type="nucleotide sequence ID" value="NZ_BKAJ01000298.1"/>
</dbReference>
<sequence length="317" mass="34350">MRLLSAILALLLSFATAAWADYPEKPIRIVVPFPPGGVTDIVARLLAERLTAEFGQQVLVDNKTGAGGVIAGELVAKAAPDGYTLLLTTPNHTINAAFRANLPYDTEKDFRPVSNVGQIPMLLVTHPSLPVTTFQGFIDYARQNPGKINVSSAGNGTLPHITMELLMLREKFQVTNVPYRGAAPALADLVAGQVQAKLDNYTQSAQFIADKKLNLLAVTSTRRLKQFPDVPAMSEKLPGFDGYLWMGILAPAATPDAVVQKLATAIQRFVAMPATQARFDKDGIEPVGNGPREFGLEITEELTEWRELAKTTKITVD</sequence>
<keyword evidence="4" id="KW-1185">Reference proteome</keyword>
<name>A0A512NSX9_9HYPH</name>
<dbReference type="InterPro" id="IPR042100">
    <property type="entry name" value="Bug_dom1"/>
</dbReference>
<dbReference type="PANTHER" id="PTHR42928">
    <property type="entry name" value="TRICARBOXYLATE-BINDING PROTEIN"/>
    <property type="match status" value="1"/>
</dbReference>
<dbReference type="EMBL" id="BKAJ01000298">
    <property type="protein sequence ID" value="GEP62063.1"/>
    <property type="molecule type" value="Genomic_DNA"/>
</dbReference>